<dbReference type="GO" id="GO:0005576">
    <property type="term" value="C:extracellular region"/>
    <property type="evidence" value="ECO:0007669"/>
    <property type="project" value="UniProtKB-SubCell"/>
</dbReference>
<evidence type="ECO:0000256" key="2">
    <source>
        <dbReference type="ARBA" id="ARBA00022525"/>
    </source>
</evidence>
<dbReference type="EMBL" id="CAJOBA010072617">
    <property type="protein sequence ID" value="CAF4399988.1"/>
    <property type="molecule type" value="Genomic_DNA"/>
</dbReference>
<comment type="caution">
    <text evidence="5">The sequence shown here is derived from an EMBL/GenBank/DDBJ whole genome shotgun (WGS) entry which is preliminary data.</text>
</comment>
<name>A0A8S2VHI0_9BILA</name>
<organism evidence="5 6">
    <name type="scientific">Didymodactylos carnosus</name>
    <dbReference type="NCBI Taxonomy" id="1234261"/>
    <lineage>
        <taxon>Eukaryota</taxon>
        <taxon>Metazoa</taxon>
        <taxon>Spiralia</taxon>
        <taxon>Gnathifera</taxon>
        <taxon>Rotifera</taxon>
        <taxon>Eurotatoria</taxon>
        <taxon>Bdelloidea</taxon>
        <taxon>Philodinida</taxon>
        <taxon>Philodinidae</taxon>
        <taxon>Didymodactylos</taxon>
    </lineage>
</organism>
<proteinExistence type="predicted"/>
<dbReference type="InterPro" id="IPR004214">
    <property type="entry name" value="Conotoxin"/>
</dbReference>
<gene>
    <name evidence="4" type="ORF">OVA965_LOCUS41735</name>
    <name evidence="5" type="ORF">TMI583_LOCUS43457</name>
</gene>
<evidence type="ECO:0000313" key="6">
    <source>
        <dbReference type="Proteomes" id="UP000682733"/>
    </source>
</evidence>
<dbReference type="Proteomes" id="UP000677228">
    <property type="component" value="Unassembled WGS sequence"/>
</dbReference>
<protein>
    <submittedName>
        <fullName evidence="5">Uncharacterized protein</fullName>
    </submittedName>
</protein>
<evidence type="ECO:0000256" key="3">
    <source>
        <dbReference type="SAM" id="SignalP"/>
    </source>
</evidence>
<dbReference type="AlphaFoldDB" id="A0A8S2VHI0"/>
<evidence type="ECO:0000256" key="1">
    <source>
        <dbReference type="ARBA" id="ARBA00004613"/>
    </source>
</evidence>
<feature type="chain" id="PRO_5036273853" evidence="3">
    <location>
        <begin position="22"/>
        <end position="88"/>
    </location>
</feature>
<evidence type="ECO:0000313" key="5">
    <source>
        <dbReference type="EMBL" id="CAF4399988.1"/>
    </source>
</evidence>
<dbReference type="Proteomes" id="UP000682733">
    <property type="component" value="Unassembled WGS sequence"/>
</dbReference>
<feature type="non-terminal residue" evidence="5">
    <location>
        <position position="1"/>
    </location>
</feature>
<evidence type="ECO:0000313" key="4">
    <source>
        <dbReference type="EMBL" id="CAF1594588.1"/>
    </source>
</evidence>
<dbReference type="GO" id="GO:0008200">
    <property type="term" value="F:ion channel inhibitor activity"/>
    <property type="evidence" value="ECO:0007669"/>
    <property type="project" value="InterPro"/>
</dbReference>
<sequence length="88" mass="10138">CLTLAMRLLIVFFIVALLVLGLLVVDSQQQEQHYRQRRLASDIKKHVFGTGNVNPKTCKKTGEHCHGKNHVCCSGKCKYRFLRHDKCR</sequence>
<dbReference type="EMBL" id="CAJNOK010049067">
    <property type="protein sequence ID" value="CAF1594588.1"/>
    <property type="molecule type" value="Genomic_DNA"/>
</dbReference>
<accession>A0A8S2VHI0</accession>
<comment type="subcellular location">
    <subcellularLocation>
        <location evidence="1">Secreted</location>
    </subcellularLocation>
</comment>
<keyword evidence="2" id="KW-0964">Secreted</keyword>
<dbReference type="Pfam" id="PF02950">
    <property type="entry name" value="Conotoxin"/>
    <property type="match status" value="1"/>
</dbReference>
<keyword evidence="3" id="KW-0732">Signal</keyword>
<feature type="signal peptide" evidence="3">
    <location>
        <begin position="1"/>
        <end position="21"/>
    </location>
</feature>
<reference evidence="5" key="1">
    <citation type="submission" date="2021-02" db="EMBL/GenBank/DDBJ databases">
        <authorList>
            <person name="Nowell W R."/>
        </authorList>
    </citation>
    <scope>NUCLEOTIDE SEQUENCE</scope>
</reference>